<feature type="domain" description="Glycoside hydrolase family 13 N-terminal" evidence="3">
    <location>
        <begin position="30"/>
        <end position="122"/>
    </location>
</feature>
<protein>
    <submittedName>
        <fullName evidence="4">Glycogen debranching enzyme</fullName>
    </submittedName>
</protein>
<dbReference type="InterPro" id="IPR013783">
    <property type="entry name" value="Ig-like_fold"/>
</dbReference>
<dbReference type="EMBL" id="DRNF01000355">
    <property type="protein sequence ID" value="HHJ81087.1"/>
    <property type="molecule type" value="Genomic_DNA"/>
</dbReference>
<comment type="similarity">
    <text evidence="1">Belongs to the glycosyl hydrolase 13 family.</text>
</comment>
<dbReference type="Proteomes" id="UP000885832">
    <property type="component" value="Unassembled WGS sequence"/>
</dbReference>
<dbReference type="CDD" id="cd02856">
    <property type="entry name" value="E_set_GDE_Isoamylase_N"/>
    <property type="match status" value="1"/>
</dbReference>
<keyword evidence="2" id="KW-0378">Hydrolase</keyword>
<dbReference type="Gene3D" id="2.60.40.10">
    <property type="entry name" value="Immunoglobulins"/>
    <property type="match status" value="1"/>
</dbReference>
<evidence type="ECO:0000259" key="3">
    <source>
        <dbReference type="Pfam" id="PF02922"/>
    </source>
</evidence>
<dbReference type="AlphaFoldDB" id="A0A832J9S5"/>
<proteinExistence type="inferred from homology"/>
<dbReference type="SUPFAM" id="SSF81296">
    <property type="entry name" value="E set domains"/>
    <property type="match status" value="1"/>
</dbReference>
<feature type="non-terminal residue" evidence="4">
    <location>
        <position position="226"/>
    </location>
</feature>
<dbReference type="SUPFAM" id="SSF51445">
    <property type="entry name" value="(Trans)glycosidases"/>
    <property type="match status" value="1"/>
</dbReference>
<evidence type="ECO:0000256" key="2">
    <source>
        <dbReference type="ARBA" id="ARBA00023295"/>
    </source>
</evidence>
<dbReference type="GO" id="GO:0005975">
    <property type="term" value="P:carbohydrate metabolic process"/>
    <property type="evidence" value="ECO:0007669"/>
    <property type="project" value="InterPro"/>
</dbReference>
<sequence length="226" mass="25500">MKKPCDHPAAVVPTDKLHTPVQVACGRPLPLGTWPRGEGINFALFSRHAQAVELLLYATPDASRHHLRIVLDPAVHRTGDIWHVWVGGLKAGQAYAYHVNGPYQPESGMRYNRHKLLLDPYATALVGTERWDFGSARGYDSASPRSDLSFWRKDNEPWMARCLVTSDDFDWQCDRPLRHRWQDTIIYEAHVRGLTIHPSSGASHPGTFLGVVEKIPYFQELGITSL</sequence>
<evidence type="ECO:0000313" key="4">
    <source>
        <dbReference type="EMBL" id="HHJ81087.1"/>
    </source>
</evidence>
<dbReference type="InterPro" id="IPR004193">
    <property type="entry name" value="Glyco_hydro_13_N"/>
</dbReference>
<dbReference type="Gene3D" id="3.20.20.80">
    <property type="entry name" value="Glycosidases"/>
    <property type="match status" value="1"/>
</dbReference>
<comment type="caution">
    <text evidence="4">The sequence shown here is derived from an EMBL/GenBank/DDBJ whole genome shotgun (WGS) entry which is preliminary data.</text>
</comment>
<organism evidence="4">
    <name type="scientific">Candidatus Tenderia electrophaga</name>
    <dbReference type="NCBI Taxonomy" id="1748243"/>
    <lineage>
        <taxon>Bacteria</taxon>
        <taxon>Pseudomonadati</taxon>
        <taxon>Pseudomonadota</taxon>
        <taxon>Gammaproteobacteria</taxon>
        <taxon>Candidatus Tenderiales</taxon>
        <taxon>Candidatus Tenderiaceae</taxon>
        <taxon>Candidatus Tenderia</taxon>
    </lineage>
</organism>
<dbReference type="Pfam" id="PF02922">
    <property type="entry name" value="CBM_48"/>
    <property type="match status" value="1"/>
</dbReference>
<name>A0A832J9S5_9GAMM</name>
<evidence type="ECO:0000256" key="1">
    <source>
        <dbReference type="ARBA" id="ARBA00008061"/>
    </source>
</evidence>
<reference evidence="4" key="1">
    <citation type="journal article" date="2020" name="mSystems">
        <title>Genome- and Community-Level Interaction Insights into Carbon Utilization and Element Cycling Functions of Hydrothermarchaeota in Hydrothermal Sediment.</title>
        <authorList>
            <person name="Zhou Z."/>
            <person name="Liu Y."/>
            <person name="Xu W."/>
            <person name="Pan J."/>
            <person name="Luo Z.H."/>
            <person name="Li M."/>
        </authorList>
    </citation>
    <scope>NUCLEOTIDE SEQUENCE [LARGE SCALE GENOMIC DNA]</scope>
    <source>
        <strain evidence="4">HyVt-505</strain>
    </source>
</reference>
<gene>
    <name evidence="4" type="ORF">ENJ65_05595</name>
</gene>
<dbReference type="InterPro" id="IPR017853">
    <property type="entry name" value="GH"/>
</dbReference>
<dbReference type="GO" id="GO:0004553">
    <property type="term" value="F:hydrolase activity, hydrolyzing O-glycosyl compounds"/>
    <property type="evidence" value="ECO:0007669"/>
    <property type="project" value="InterPro"/>
</dbReference>
<dbReference type="PANTHER" id="PTHR43002">
    <property type="entry name" value="GLYCOGEN DEBRANCHING ENZYME"/>
    <property type="match status" value="1"/>
</dbReference>
<dbReference type="InterPro" id="IPR044505">
    <property type="entry name" value="GlgX_Isoamylase_N_E_set"/>
</dbReference>
<keyword evidence="2" id="KW-0326">Glycosidase</keyword>
<accession>A0A832J9S5</accession>
<dbReference type="InterPro" id="IPR014756">
    <property type="entry name" value="Ig_E-set"/>
</dbReference>